<evidence type="ECO:0000313" key="7">
    <source>
        <dbReference type="Proteomes" id="UP000241203"/>
    </source>
</evidence>
<evidence type="ECO:0000313" key="8">
    <source>
        <dbReference type="Proteomes" id="UP000268291"/>
    </source>
</evidence>
<dbReference type="Proteomes" id="UP000268291">
    <property type="component" value="Unassembled WGS sequence"/>
</dbReference>
<evidence type="ECO:0000256" key="1">
    <source>
        <dbReference type="ARBA" id="ARBA00010233"/>
    </source>
</evidence>
<comment type="similarity">
    <text evidence="1">Belongs to the peptidase S66 family.</text>
</comment>
<dbReference type="Gene3D" id="3.40.50.10740">
    <property type="entry name" value="Class I glutamine amidotransferase-like"/>
    <property type="match status" value="1"/>
</dbReference>
<keyword evidence="5" id="KW-0645">Protease</keyword>
<dbReference type="InterPro" id="IPR040449">
    <property type="entry name" value="Peptidase_S66_N"/>
</dbReference>
<dbReference type="AlphaFoldDB" id="A0A2P8GZC3"/>
<evidence type="ECO:0000313" key="6">
    <source>
        <dbReference type="EMBL" id="RUQ86264.1"/>
    </source>
</evidence>
<dbReference type="Pfam" id="PF17676">
    <property type="entry name" value="Peptidase_S66C"/>
    <property type="match status" value="1"/>
</dbReference>
<protein>
    <submittedName>
        <fullName evidence="6">LD-carboxypeptidase</fullName>
    </submittedName>
    <submittedName>
        <fullName evidence="5">Muramoyltetrapeptide carboxypeptidase LdcA involved in peptidoglycan recycling</fullName>
    </submittedName>
</protein>
<dbReference type="SUPFAM" id="SSF141986">
    <property type="entry name" value="LD-carboxypeptidase A C-terminal domain-like"/>
    <property type="match status" value="1"/>
</dbReference>
<dbReference type="InterPro" id="IPR027461">
    <property type="entry name" value="Carboxypeptidase_A_C_sf"/>
</dbReference>
<dbReference type="Pfam" id="PF02016">
    <property type="entry name" value="Peptidase_S66"/>
    <property type="match status" value="1"/>
</dbReference>
<reference evidence="5 7" key="1">
    <citation type="submission" date="2018-03" db="EMBL/GenBank/DDBJ databases">
        <title>Genomic Encyclopedia of Archaeal and Bacterial Type Strains, Phase II (KMG-II): from individual species to whole genera.</title>
        <authorList>
            <person name="Goeker M."/>
        </authorList>
    </citation>
    <scope>NUCLEOTIDE SEQUENCE [LARGE SCALE GENOMIC DNA]</scope>
    <source>
        <strain evidence="5 7">DSM 21548</strain>
    </source>
</reference>
<name>A0A2P8GZC3_9MICO</name>
<keyword evidence="8" id="KW-1185">Reference proteome</keyword>
<dbReference type="Proteomes" id="UP000241203">
    <property type="component" value="Unassembled WGS sequence"/>
</dbReference>
<dbReference type="EMBL" id="RZGY01000001">
    <property type="protein sequence ID" value="RUQ86264.1"/>
    <property type="molecule type" value="Genomic_DNA"/>
</dbReference>
<dbReference type="InterPro" id="IPR003507">
    <property type="entry name" value="S66_fam"/>
</dbReference>
<dbReference type="OrthoDB" id="9807329at2"/>
<reference evidence="6 8" key="2">
    <citation type="submission" date="2018-12" db="EMBL/GenBank/DDBJ databases">
        <authorList>
            <person name="hu s."/>
            <person name="Xu Y."/>
            <person name="Xu B."/>
            <person name="Li F."/>
        </authorList>
    </citation>
    <scope>NUCLEOTIDE SEQUENCE [LARGE SCALE GENOMIC DNA]</scope>
    <source>
        <strain evidence="6 8">KSW2-17</strain>
    </source>
</reference>
<dbReference type="SUPFAM" id="SSF52317">
    <property type="entry name" value="Class I glutamine amidotransferase-like"/>
    <property type="match status" value="1"/>
</dbReference>
<keyword evidence="5" id="KW-0121">Carboxypeptidase</keyword>
<evidence type="ECO:0000256" key="2">
    <source>
        <dbReference type="ARBA" id="ARBA00022801"/>
    </source>
</evidence>
<dbReference type="PANTHER" id="PTHR30237">
    <property type="entry name" value="MURAMOYLTETRAPEPTIDE CARBOXYPEPTIDASE"/>
    <property type="match status" value="1"/>
</dbReference>
<gene>
    <name evidence="5" type="ORF">CLV49_2950</name>
    <name evidence="6" type="ORF">ELQ93_04500</name>
</gene>
<organism evidence="5 7">
    <name type="scientific">Labedella gwakjiensis</name>
    <dbReference type="NCBI Taxonomy" id="390269"/>
    <lineage>
        <taxon>Bacteria</taxon>
        <taxon>Bacillati</taxon>
        <taxon>Actinomycetota</taxon>
        <taxon>Actinomycetes</taxon>
        <taxon>Micrococcales</taxon>
        <taxon>Microbacteriaceae</taxon>
        <taxon>Labedella</taxon>
    </lineage>
</organism>
<accession>A0A2P8GZC3</accession>
<dbReference type="InterPro" id="IPR029062">
    <property type="entry name" value="Class_I_gatase-like"/>
</dbReference>
<feature type="domain" description="LD-carboxypeptidase N-terminal" evidence="3">
    <location>
        <begin position="17"/>
        <end position="132"/>
    </location>
</feature>
<evidence type="ECO:0000259" key="3">
    <source>
        <dbReference type="Pfam" id="PF02016"/>
    </source>
</evidence>
<dbReference type="RefSeq" id="WP_106564199.1">
    <property type="nucleotide sequence ID" value="NZ_PYAU01000001.1"/>
</dbReference>
<keyword evidence="2" id="KW-0378">Hydrolase</keyword>
<feature type="domain" description="LD-carboxypeptidase C-terminal" evidence="4">
    <location>
        <begin position="206"/>
        <end position="337"/>
    </location>
</feature>
<dbReference type="Gene3D" id="3.50.30.60">
    <property type="entry name" value="LD-carboxypeptidase A C-terminal domain-like"/>
    <property type="match status" value="1"/>
</dbReference>
<comment type="caution">
    <text evidence="5">The sequence shown here is derived from an EMBL/GenBank/DDBJ whole genome shotgun (WGS) entry which is preliminary data.</text>
</comment>
<dbReference type="CDD" id="cd07062">
    <property type="entry name" value="Peptidase_S66_mccF_like"/>
    <property type="match status" value="1"/>
</dbReference>
<dbReference type="InterPro" id="IPR040921">
    <property type="entry name" value="Peptidase_S66C"/>
</dbReference>
<proteinExistence type="inferred from homology"/>
<dbReference type="PANTHER" id="PTHR30237:SF4">
    <property type="entry name" value="LD-CARBOXYPEPTIDASE C-TERMINAL DOMAIN-CONTAINING PROTEIN"/>
    <property type="match status" value="1"/>
</dbReference>
<dbReference type="EMBL" id="PYAU01000001">
    <property type="protein sequence ID" value="PSL39316.1"/>
    <property type="molecule type" value="Genomic_DNA"/>
</dbReference>
<dbReference type="GO" id="GO:0004180">
    <property type="term" value="F:carboxypeptidase activity"/>
    <property type="evidence" value="ECO:0007669"/>
    <property type="project" value="UniProtKB-KW"/>
</dbReference>
<dbReference type="InterPro" id="IPR027478">
    <property type="entry name" value="LdcA_N"/>
</dbReference>
<evidence type="ECO:0000313" key="5">
    <source>
        <dbReference type="EMBL" id="PSL39316.1"/>
    </source>
</evidence>
<sequence>MRRQTTATPKARPGDRVAVLSPALAAPAVSAAVHEQAMRRLGEVTGLIPVEYPTTRLLNASAEARAADVTAAFADPTIRAVLATVGGDDQITVVPHIDTDVLAANPKPFLGYSDNTHLHNLLWGLGVPSFYGGSTQVHLGAGPGVDEVHRVSLRAALLDGGEIELTDPGESEDHGLLWTDPRALHEDGDREPTGPWAWAGPARSVSGRTWGGCIEVIYQIALAGRMPAVSDLEGAVLLIETSEETPPAAQVRRWVRSLGEGGILGAVAGVLVARPPVTSFEKLVPEKRERDALRAAQRDVVVTEVARYNPDAVVCVGVPFGHTRPQWIVPHGGVVRLDGVTRTVTADYS</sequence>
<evidence type="ECO:0000259" key="4">
    <source>
        <dbReference type="Pfam" id="PF17676"/>
    </source>
</evidence>